<gene>
    <name evidence="2" type="ORF">GZ085_00085</name>
</gene>
<comment type="caution">
    <text evidence="2">The sequence shown here is derived from an EMBL/GenBank/DDBJ whole genome shotgun (WGS) entry which is preliminary data.</text>
</comment>
<organism evidence="2 3">
    <name type="scientific">Sulfuriferula multivorans</name>
    <dbReference type="NCBI Taxonomy" id="1559896"/>
    <lineage>
        <taxon>Bacteria</taxon>
        <taxon>Pseudomonadati</taxon>
        <taxon>Pseudomonadota</taxon>
        <taxon>Betaproteobacteria</taxon>
        <taxon>Nitrosomonadales</taxon>
        <taxon>Sulfuricellaceae</taxon>
        <taxon>Sulfuriferula</taxon>
    </lineage>
</organism>
<keyword evidence="1" id="KW-0732">Signal</keyword>
<sequence>MSTQSKGAILASAAAAMVLSMSAAVAAENPGGSMGVAVGASDKVHCYGVTSCKGSTDCKTAENNCKGMNACKGHGFKAVQAKDCMDKGGVIADLKAK</sequence>
<proteinExistence type="predicted"/>
<accession>A0A7C9KXE0</accession>
<feature type="chain" id="PRO_5028881876" description="Silver efflux pump" evidence="1">
    <location>
        <begin position="27"/>
        <end position="97"/>
    </location>
</feature>
<dbReference type="EMBL" id="JAAFGW010000001">
    <property type="protein sequence ID" value="NDP46790.1"/>
    <property type="molecule type" value="Genomic_DNA"/>
</dbReference>
<evidence type="ECO:0000313" key="3">
    <source>
        <dbReference type="Proteomes" id="UP000483432"/>
    </source>
</evidence>
<dbReference type="Proteomes" id="UP000483432">
    <property type="component" value="Unassembled WGS sequence"/>
</dbReference>
<evidence type="ECO:0000313" key="2">
    <source>
        <dbReference type="EMBL" id="NDP46790.1"/>
    </source>
</evidence>
<dbReference type="AlphaFoldDB" id="A0A7C9KXE0"/>
<name>A0A7C9KXE0_9PROT</name>
<feature type="signal peptide" evidence="1">
    <location>
        <begin position="1"/>
        <end position="26"/>
    </location>
</feature>
<evidence type="ECO:0008006" key="4">
    <source>
        <dbReference type="Google" id="ProtNLM"/>
    </source>
</evidence>
<reference evidence="2 3" key="1">
    <citation type="submission" date="2019-09" db="EMBL/GenBank/DDBJ databases">
        <title>H2 Metabolism Revealed by Metagenomic Analysis in Subglacial Sediment of East Antarctica.</title>
        <authorList>
            <person name="Yang Z."/>
            <person name="Zhang Y."/>
            <person name="Lv Y."/>
            <person name="Yan W."/>
            <person name="Xiao X."/>
            <person name="Sun B."/>
            <person name="Ma H."/>
        </authorList>
    </citation>
    <scope>NUCLEOTIDE SEQUENCE [LARGE SCALE GENOMIC DNA]</scope>
    <source>
        <strain evidence="2">Bin2_2</strain>
    </source>
</reference>
<protein>
    <recommendedName>
        <fullName evidence="4">Silver efflux pump</fullName>
    </recommendedName>
</protein>
<evidence type="ECO:0000256" key="1">
    <source>
        <dbReference type="SAM" id="SignalP"/>
    </source>
</evidence>